<organism evidence="1 2">
    <name type="scientific">Amycolatopsis echigonensis</name>
    <dbReference type="NCBI Taxonomy" id="2576905"/>
    <lineage>
        <taxon>Bacteria</taxon>
        <taxon>Bacillati</taxon>
        <taxon>Actinomycetota</taxon>
        <taxon>Actinomycetes</taxon>
        <taxon>Pseudonocardiales</taxon>
        <taxon>Pseudonocardiaceae</taxon>
        <taxon>Amycolatopsis</taxon>
    </lineage>
</organism>
<evidence type="ECO:0000313" key="2">
    <source>
        <dbReference type="Proteomes" id="UP000550260"/>
    </source>
</evidence>
<dbReference type="AlphaFoldDB" id="A0A8E1W9Z6"/>
<name>A0A8E1W9Z6_9PSEU</name>
<reference evidence="1 2" key="1">
    <citation type="submission" date="2020-08" db="EMBL/GenBank/DDBJ databases">
        <title>Amycolatopsis echigonensis JCM 21831.</title>
        <authorList>
            <person name="Tedsree N."/>
            <person name="Kuncharoen N."/>
            <person name="Likhitwitayawuid K."/>
            <person name="Tanasupawat S."/>
        </authorList>
    </citation>
    <scope>NUCLEOTIDE SEQUENCE [LARGE SCALE GENOMIC DNA]</scope>
    <source>
        <strain evidence="1 2">JCM 21831</strain>
    </source>
</reference>
<accession>A0A8E1W9Z6</accession>
<dbReference type="Proteomes" id="UP000550260">
    <property type="component" value="Unassembled WGS sequence"/>
</dbReference>
<comment type="caution">
    <text evidence="1">The sequence shown here is derived from an EMBL/GenBank/DDBJ whole genome shotgun (WGS) entry which is preliminary data.</text>
</comment>
<gene>
    <name evidence="1" type="ORF">H5411_45525</name>
</gene>
<dbReference type="EMBL" id="JACJHR010000170">
    <property type="protein sequence ID" value="MBB2506352.1"/>
    <property type="molecule type" value="Genomic_DNA"/>
</dbReference>
<proteinExistence type="predicted"/>
<sequence length="117" mass="12448">MVVVDAVVVGVTAAADRPDELVLARPDSTGQQRKIGLSQPVAPEIASEVAGQVRLTGEPLQKVYSGVFGRGQTQFRPVKPGVVVEVRVEASVAIFTNRLRPTVHRVRPGLSVRDLGA</sequence>
<protein>
    <submittedName>
        <fullName evidence="1">Uncharacterized protein</fullName>
    </submittedName>
</protein>
<evidence type="ECO:0000313" key="1">
    <source>
        <dbReference type="EMBL" id="MBB2506352.1"/>
    </source>
</evidence>
<dbReference type="RefSeq" id="WP_183127911.1">
    <property type="nucleotide sequence ID" value="NZ_JACJHR010000170.1"/>
</dbReference>